<name>A0A518N4L9_9GAMM</name>
<keyword evidence="5" id="KW-1185">Reference proteome</keyword>
<organism evidence="4 5">
    <name type="scientific">Luteimonas granuli</name>
    <dbReference type="NCBI Taxonomy" id="1176533"/>
    <lineage>
        <taxon>Bacteria</taxon>
        <taxon>Pseudomonadati</taxon>
        <taxon>Pseudomonadota</taxon>
        <taxon>Gammaproteobacteria</taxon>
        <taxon>Lysobacterales</taxon>
        <taxon>Lysobacteraceae</taxon>
        <taxon>Luteimonas</taxon>
    </lineage>
</organism>
<dbReference type="GO" id="GO:0003730">
    <property type="term" value="F:mRNA 3'-UTR binding"/>
    <property type="evidence" value="ECO:0007669"/>
    <property type="project" value="TreeGrafter"/>
</dbReference>
<dbReference type="PANTHER" id="PTHR12962">
    <property type="entry name" value="CALCIUM-REGULATED HEAT STABLE PROTEIN CRHSP-24-RELATED"/>
    <property type="match status" value="1"/>
</dbReference>
<evidence type="ECO:0000313" key="5">
    <source>
        <dbReference type="Proteomes" id="UP000316584"/>
    </source>
</evidence>
<dbReference type="InterPro" id="IPR052069">
    <property type="entry name" value="Ca-reg_mRNA-binding_domain"/>
</dbReference>
<dbReference type="KEGG" id="lug:FPZ22_08095"/>
<dbReference type="EMBL" id="CP042218">
    <property type="protein sequence ID" value="QDW66861.1"/>
    <property type="molecule type" value="Genomic_DNA"/>
</dbReference>
<feature type="transmembrane region" description="Helical" evidence="2">
    <location>
        <begin position="106"/>
        <end position="122"/>
    </location>
</feature>
<sequence>MRLAGRITDWNDDKGFGFVVPHGGGTRAFVHINEFQRGSRRPVAGDMISYLPSVDQRGRTSARQIRHAGQRIEVPRAPSRVPRAAVGACALVSGIAAAAIGLVPGLLVAAYLALSVVSYLMYRSDKVAAQRNAQRTPEASLHLMDLLGGWPGALIAQQQFRHKTAKRSFQLVFWITVVLNLAAAAWLQKSGFLADLVGRVSG</sequence>
<gene>
    <name evidence="4" type="ORF">FPZ22_08095</name>
</gene>
<keyword evidence="1" id="KW-0597">Phosphoprotein</keyword>
<protein>
    <submittedName>
        <fullName evidence="4">DUF1294 domain-containing protein</fullName>
    </submittedName>
</protein>
<dbReference type="InterPro" id="IPR011129">
    <property type="entry name" value="CSD"/>
</dbReference>
<dbReference type="AlphaFoldDB" id="A0A518N4L9"/>
<dbReference type="Pfam" id="PF00313">
    <property type="entry name" value="CSD"/>
    <property type="match status" value="1"/>
</dbReference>
<dbReference type="SMART" id="SM00357">
    <property type="entry name" value="CSP"/>
    <property type="match status" value="1"/>
</dbReference>
<reference evidence="4 5" key="1">
    <citation type="submission" date="2019-07" db="EMBL/GenBank/DDBJ databases">
        <title>Full genome sequence of Luteimonas sp. Gr-4.</title>
        <authorList>
            <person name="Im W.-T."/>
        </authorList>
    </citation>
    <scope>NUCLEOTIDE SEQUENCE [LARGE SCALE GENOMIC DNA]</scope>
    <source>
        <strain evidence="4 5">Gr-4</strain>
    </source>
</reference>
<dbReference type="InterPro" id="IPR002059">
    <property type="entry name" value="CSP_DNA-bd"/>
</dbReference>
<dbReference type="InterPro" id="IPR010718">
    <property type="entry name" value="DUF1294"/>
</dbReference>
<dbReference type="CDD" id="cd04458">
    <property type="entry name" value="CSP_CDS"/>
    <property type="match status" value="1"/>
</dbReference>
<dbReference type="InterPro" id="IPR012340">
    <property type="entry name" value="NA-bd_OB-fold"/>
</dbReference>
<keyword evidence="2" id="KW-1133">Transmembrane helix</keyword>
<evidence type="ECO:0000259" key="3">
    <source>
        <dbReference type="PROSITE" id="PS51857"/>
    </source>
</evidence>
<proteinExistence type="predicted"/>
<evidence type="ECO:0000256" key="1">
    <source>
        <dbReference type="ARBA" id="ARBA00022553"/>
    </source>
</evidence>
<dbReference type="PROSITE" id="PS51857">
    <property type="entry name" value="CSD_2"/>
    <property type="match status" value="1"/>
</dbReference>
<dbReference type="OrthoDB" id="72963at2"/>
<keyword evidence="2" id="KW-0812">Transmembrane</keyword>
<evidence type="ECO:0000256" key="2">
    <source>
        <dbReference type="SAM" id="Phobius"/>
    </source>
</evidence>
<dbReference type="PANTHER" id="PTHR12962:SF1">
    <property type="entry name" value="COLD SHOCK DOMAIN-CONTAINING PROTEIN CG9705"/>
    <property type="match status" value="1"/>
</dbReference>
<feature type="transmembrane region" description="Helical" evidence="2">
    <location>
        <begin position="169"/>
        <end position="187"/>
    </location>
</feature>
<evidence type="ECO:0000313" key="4">
    <source>
        <dbReference type="EMBL" id="QDW66861.1"/>
    </source>
</evidence>
<keyword evidence="2" id="KW-0472">Membrane</keyword>
<dbReference type="Pfam" id="PF06961">
    <property type="entry name" value="DUF1294"/>
    <property type="match status" value="1"/>
</dbReference>
<dbReference type="GO" id="GO:0043488">
    <property type="term" value="P:regulation of mRNA stability"/>
    <property type="evidence" value="ECO:0007669"/>
    <property type="project" value="TreeGrafter"/>
</dbReference>
<dbReference type="Gene3D" id="2.40.50.140">
    <property type="entry name" value="Nucleic acid-binding proteins"/>
    <property type="match status" value="1"/>
</dbReference>
<feature type="domain" description="CSD" evidence="3">
    <location>
        <begin position="2"/>
        <end position="67"/>
    </location>
</feature>
<dbReference type="SUPFAM" id="SSF50249">
    <property type="entry name" value="Nucleic acid-binding proteins"/>
    <property type="match status" value="1"/>
</dbReference>
<dbReference type="RefSeq" id="WP_144892001.1">
    <property type="nucleotide sequence ID" value="NZ_CP042218.1"/>
</dbReference>
<dbReference type="Proteomes" id="UP000316584">
    <property type="component" value="Chromosome"/>
</dbReference>
<accession>A0A518N4L9</accession>
<dbReference type="GO" id="GO:0005829">
    <property type="term" value="C:cytosol"/>
    <property type="evidence" value="ECO:0007669"/>
    <property type="project" value="UniProtKB-ARBA"/>
</dbReference>